<reference evidence="2 3" key="1">
    <citation type="submission" date="2023-05" db="EMBL/GenBank/DDBJ databases">
        <title>Sequencing and Assembly of Streptomyces sp. NP73.</title>
        <authorList>
            <person name="Konwar A.N."/>
            <person name="Saikia K."/>
            <person name="Thakur D."/>
        </authorList>
    </citation>
    <scope>NUCLEOTIDE SEQUENCE [LARGE SCALE GENOMIC DNA]</scope>
    <source>
        <strain evidence="2 3">NP73</strain>
    </source>
</reference>
<evidence type="ECO:0000313" key="3">
    <source>
        <dbReference type="Proteomes" id="UP001223390"/>
    </source>
</evidence>
<keyword evidence="3" id="KW-1185">Reference proteome</keyword>
<dbReference type="RefSeq" id="WP_285340809.1">
    <property type="nucleotide sequence ID" value="NZ_JASITI010000004.1"/>
</dbReference>
<feature type="signal peptide" evidence="1">
    <location>
        <begin position="1"/>
        <end position="26"/>
    </location>
</feature>
<evidence type="ECO:0000313" key="2">
    <source>
        <dbReference type="EMBL" id="MDK9495142.1"/>
    </source>
</evidence>
<accession>A0ABT7GNJ1</accession>
<feature type="chain" id="PRO_5045135575" description="Secreted protein" evidence="1">
    <location>
        <begin position="27"/>
        <end position="65"/>
    </location>
</feature>
<dbReference type="EMBL" id="JASITI010000004">
    <property type="protein sequence ID" value="MDK9495142.1"/>
    <property type="molecule type" value="Genomic_DNA"/>
</dbReference>
<sequence length="65" mass="6393">MRTRLPGLAAALVLAALAVAGPAAQAAVPAVDGPTCVAHDGSVEYDSVSGLWICVGGPYDGESIN</sequence>
<evidence type="ECO:0008006" key="4">
    <source>
        <dbReference type="Google" id="ProtNLM"/>
    </source>
</evidence>
<dbReference type="Proteomes" id="UP001223390">
    <property type="component" value="Unassembled WGS sequence"/>
</dbReference>
<proteinExistence type="predicted"/>
<organism evidence="2 3">
    <name type="scientific">Streptomyces katrae</name>
    <dbReference type="NCBI Taxonomy" id="68223"/>
    <lineage>
        <taxon>Bacteria</taxon>
        <taxon>Bacillati</taxon>
        <taxon>Actinomycetota</taxon>
        <taxon>Actinomycetes</taxon>
        <taxon>Kitasatosporales</taxon>
        <taxon>Streptomycetaceae</taxon>
        <taxon>Streptomyces</taxon>
    </lineage>
</organism>
<keyword evidence="1" id="KW-0732">Signal</keyword>
<gene>
    <name evidence="2" type="ORF">QEZ40_004577</name>
</gene>
<protein>
    <recommendedName>
        <fullName evidence="4">Secreted protein</fullName>
    </recommendedName>
</protein>
<evidence type="ECO:0000256" key="1">
    <source>
        <dbReference type="SAM" id="SignalP"/>
    </source>
</evidence>
<name>A0ABT7GNJ1_9ACTN</name>
<comment type="caution">
    <text evidence="2">The sequence shown here is derived from an EMBL/GenBank/DDBJ whole genome shotgun (WGS) entry which is preliminary data.</text>
</comment>